<dbReference type="EMBL" id="LTAO01000038">
    <property type="protein sequence ID" value="KYG26607.1"/>
    <property type="molecule type" value="Genomic_DNA"/>
</dbReference>
<evidence type="ECO:0000256" key="1">
    <source>
        <dbReference type="ARBA" id="ARBA00022801"/>
    </source>
</evidence>
<dbReference type="Gene3D" id="3.40.50.1110">
    <property type="entry name" value="SGNH hydrolase"/>
    <property type="match status" value="1"/>
</dbReference>
<dbReference type="Proteomes" id="UP000075806">
    <property type="component" value="Unassembled WGS sequence"/>
</dbReference>
<name>A0A161QDS6_9BACI</name>
<evidence type="ECO:0000313" key="4">
    <source>
        <dbReference type="Proteomes" id="UP000075806"/>
    </source>
</evidence>
<dbReference type="SUPFAM" id="SSF49785">
    <property type="entry name" value="Galactose-binding domain-like"/>
    <property type="match status" value="1"/>
</dbReference>
<comment type="caution">
    <text evidence="3">The sequence shown here is derived from an EMBL/GenBank/DDBJ whole genome shotgun (WGS) entry which is preliminary data.</text>
</comment>
<dbReference type="GO" id="GO:0001681">
    <property type="term" value="F:sialate O-acetylesterase activity"/>
    <property type="evidence" value="ECO:0007669"/>
    <property type="project" value="InterPro"/>
</dbReference>
<evidence type="ECO:0000259" key="2">
    <source>
        <dbReference type="Pfam" id="PF03629"/>
    </source>
</evidence>
<dbReference type="InterPro" id="IPR039329">
    <property type="entry name" value="SIAE"/>
</dbReference>
<reference evidence="3" key="1">
    <citation type="submission" date="2016-02" db="EMBL/GenBank/DDBJ databases">
        <title>Genome sequence of Bacillus trypoxylicola KCTC 13244(T).</title>
        <authorList>
            <person name="Jeong H."/>
            <person name="Park S.-H."/>
            <person name="Choi S.-K."/>
        </authorList>
    </citation>
    <scope>NUCLEOTIDE SEQUENCE [LARGE SCALE GENOMIC DNA]</scope>
    <source>
        <strain evidence="3">KCTC 13244</strain>
    </source>
</reference>
<dbReference type="OrthoDB" id="9762066at2"/>
<dbReference type="InterPro" id="IPR036514">
    <property type="entry name" value="SGNH_hydro_sf"/>
</dbReference>
<dbReference type="STRING" id="519424.AZF04_12425"/>
<dbReference type="PANTHER" id="PTHR22901:SF0">
    <property type="entry name" value="SIALATE O-ACETYLESTERASE"/>
    <property type="match status" value="1"/>
</dbReference>
<proteinExistence type="predicted"/>
<protein>
    <submittedName>
        <fullName evidence="3">9-O-acetylesterase</fullName>
    </submittedName>
</protein>
<dbReference type="GO" id="GO:0005975">
    <property type="term" value="P:carbohydrate metabolic process"/>
    <property type="evidence" value="ECO:0007669"/>
    <property type="project" value="TreeGrafter"/>
</dbReference>
<dbReference type="Pfam" id="PF03629">
    <property type="entry name" value="SASA"/>
    <property type="match status" value="2"/>
</dbReference>
<sequence length="616" mass="70629">MKLSSIFNNGMILQRDQPIKIFGTAKPFETIELLFKDLSYETKCDKNGYWEITLKPSNAGGPYNMTIKNKENQIYLHDILIGDIWVLSGQSNMELPLKRTLDLFSQELKNESNPFIRQFSMPMKYNFHHPQQMLDEGHWITAKQESLLNFSAVGYFFAKELYEQYQIPIGLIQTAVGGTPIEAWIPEASLRKIGGYEDDLEACKKNEFIQFTQEADRNRQAQWFKNLNKIDEGIKKRWASEPFQEKAKTFIVPNSWEGTELEHTRGAVWFQKKFDLPNGWLEDDIQLKLGTIIDADETYINGVLIGQTGYRYPPRRYHIPNGTLKKTDNLLSVRIISTETTGAFVPDMPYKISNHDYEIPLDGEWLYNIGAITEELKSATFFQYKPSGVYNALLAPLHFIRIKGVLWYQGESNTDVPEGYHKLFQTLVNNWRSKWQQDLLPVIFTQLSNFETHSKSATDSTWAMLREEQRKCLDIPHTAMAVTIDVGEHNDLHPQDKKSVGKRLSLCAKHLAYGESIVYSGPLLKKVNKVDSQIILDFDHAHGGLLCKGKSLQAFTICGEDLHYLPAKAEIRGNSVIVFHEQISQPMYVRYGWSDNPSTANLYNKEGLPASPFTTE</sequence>
<gene>
    <name evidence="3" type="ORF">AZF04_12425</name>
</gene>
<dbReference type="InterPro" id="IPR008979">
    <property type="entry name" value="Galactose-bd-like_sf"/>
</dbReference>
<organism evidence="3 4">
    <name type="scientific">Alkalihalobacillus trypoxylicola</name>
    <dbReference type="NCBI Taxonomy" id="519424"/>
    <lineage>
        <taxon>Bacteria</taxon>
        <taxon>Bacillati</taxon>
        <taxon>Bacillota</taxon>
        <taxon>Bacilli</taxon>
        <taxon>Bacillales</taxon>
        <taxon>Bacillaceae</taxon>
        <taxon>Alkalihalobacillus</taxon>
    </lineage>
</organism>
<feature type="domain" description="Sialate O-acetylesterase" evidence="2">
    <location>
        <begin position="83"/>
        <end position="189"/>
    </location>
</feature>
<dbReference type="PANTHER" id="PTHR22901">
    <property type="entry name" value="SIALATE O-ACETYLESTERASE"/>
    <property type="match status" value="1"/>
</dbReference>
<evidence type="ECO:0000313" key="3">
    <source>
        <dbReference type="EMBL" id="KYG26607.1"/>
    </source>
</evidence>
<accession>A0A161QDS6</accession>
<dbReference type="InterPro" id="IPR005181">
    <property type="entry name" value="SASA"/>
</dbReference>
<keyword evidence="1" id="KW-0378">Hydrolase</keyword>
<feature type="domain" description="Sialate O-acetylesterase" evidence="2">
    <location>
        <begin position="401"/>
        <end position="496"/>
    </location>
</feature>
<dbReference type="AlphaFoldDB" id="A0A161QDS6"/>
<dbReference type="SUPFAM" id="SSF52266">
    <property type="entry name" value="SGNH hydrolase"/>
    <property type="match status" value="1"/>
</dbReference>
<keyword evidence="4" id="KW-1185">Reference proteome</keyword>
<dbReference type="RefSeq" id="WP_061950074.1">
    <property type="nucleotide sequence ID" value="NZ_LTAO01000038.1"/>
</dbReference>